<feature type="transmembrane region" description="Helical" evidence="6">
    <location>
        <begin position="652"/>
        <end position="673"/>
    </location>
</feature>
<keyword evidence="10" id="KW-0560">Oxidoreductase</keyword>
<protein>
    <submittedName>
        <fullName evidence="10">Thiol:disulfide interchange protein DsbD</fullName>
        <ecNumber evidence="10">1.8.1.8</ecNumber>
    </submittedName>
</protein>
<feature type="transmembrane region" description="Helical" evidence="6">
    <location>
        <begin position="589"/>
        <end position="616"/>
    </location>
</feature>
<keyword evidence="5 6" id="KW-0472">Membrane</keyword>
<keyword evidence="11" id="KW-1185">Reference proteome</keyword>
<feature type="transmembrane region" description="Helical" evidence="6">
    <location>
        <begin position="628"/>
        <end position="646"/>
    </location>
</feature>
<dbReference type="Pfam" id="PF13899">
    <property type="entry name" value="Thioredoxin_7"/>
    <property type="match status" value="1"/>
</dbReference>
<dbReference type="Gene3D" id="3.40.30.10">
    <property type="entry name" value="Glutaredoxin"/>
    <property type="match status" value="1"/>
</dbReference>
<evidence type="ECO:0000259" key="9">
    <source>
        <dbReference type="Pfam" id="PF11412"/>
    </source>
</evidence>
<dbReference type="AlphaFoldDB" id="A0A5C5UWA5"/>
<evidence type="ECO:0000313" key="10">
    <source>
        <dbReference type="EMBL" id="TWT29850.1"/>
    </source>
</evidence>
<feature type="chain" id="PRO_5022955166" evidence="7">
    <location>
        <begin position="33"/>
        <end position="854"/>
    </location>
</feature>
<proteinExistence type="predicted"/>
<feature type="transmembrane region" description="Helical" evidence="6">
    <location>
        <begin position="553"/>
        <end position="577"/>
    </location>
</feature>
<feature type="signal peptide" evidence="7">
    <location>
        <begin position="1"/>
        <end position="32"/>
    </location>
</feature>
<organism evidence="10 11">
    <name type="scientific">Blastopirellula retiformator</name>
    <dbReference type="NCBI Taxonomy" id="2527970"/>
    <lineage>
        <taxon>Bacteria</taxon>
        <taxon>Pseudomonadati</taxon>
        <taxon>Planctomycetota</taxon>
        <taxon>Planctomycetia</taxon>
        <taxon>Pirellulales</taxon>
        <taxon>Pirellulaceae</taxon>
        <taxon>Blastopirellula</taxon>
    </lineage>
</organism>
<evidence type="ECO:0000256" key="6">
    <source>
        <dbReference type="SAM" id="Phobius"/>
    </source>
</evidence>
<dbReference type="InterPro" id="IPR036929">
    <property type="entry name" value="DsbDN_sf"/>
</dbReference>
<feature type="domain" description="Thiol:disulfide interchange protein DsbD N-terminal" evidence="9">
    <location>
        <begin position="64"/>
        <end position="182"/>
    </location>
</feature>
<evidence type="ECO:0000256" key="4">
    <source>
        <dbReference type="ARBA" id="ARBA00022989"/>
    </source>
</evidence>
<dbReference type="Gene3D" id="2.60.40.1250">
    <property type="entry name" value="Thiol:disulfide interchange protein DsbD, N-terminal domain"/>
    <property type="match status" value="1"/>
</dbReference>
<dbReference type="EMBL" id="SJPF01000006">
    <property type="protein sequence ID" value="TWT29850.1"/>
    <property type="molecule type" value="Genomic_DNA"/>
</dbReference>
<dbReference type="Pfam" id="PF11412">
    <property type="entry name" value="DsbD_N"/>
    <property type="match status" value="1"/>
</dbReference>
<dbReference type="Proteomes" id="UP000318878">
    <property type="component" value="Unassembled WGS sequence"/>
</dbReference>
<evidence type="ECO:0000256" key="7">
    <source>
        <dbReference type="SAM" id="SignalP"/>
    </source>
</evidence>
<comment type="subcellular location">
    <subcellularLocation>
        <location evidence="1">Membrane</location>
        <topology evidence="1">Multi-pass membrane protein</topology>
    </subcellularLocation>
</comment>
<keyword evidence="2 6" id="KW-0812">Transmembrane</keyword>
<evidence type="ECO:0000256" key="1">
    <source>
        <dbReference type="ARBA" id="ARBA00004141"/>
    </source>
</evidence>
<dbReference type="GO" id="GO:0045454">
    <property type="term" value="P:cell redox homeostasis"/>
    <property type="evidence" value="ECO:0007669"/>
    <property type="project" value="TreeGrafter"/>
</dbReference>
<keyword evidence="3" id="KW-0201">Cytochrome c-type biogenesis</keyword>
<comment type="caution">
    <text evidence="10">The sequence shown here is derived from an EMBL/GenBank/DDBJ whole genome shotgun (WGS) entry which is preliminary data.</text>
</comment>
<dbReference type="EC" id="1.8.1.8" evidence="10"/>
<evidence type="ECO:0000259" key="8">
    <source>
        <dbReference type="Pfam" id="PF02683"/>
    </source>
</evidence>
<dbReference type="PANTHER" id="PTHR32234">
    <property type="entry name" value="THIOL:DISULFIDE INTERCHANGE PROTEIN DSBD"/>
    <property type="match status" value="1"/>
</dbReference>
<feature type="transmembrane region" description="Helical" evidence="6">
    <location>
        <begin position="685"/>
        <end position="705"/>
    </location>
</feature>
<accession>A0A5C5UWA5</accession>
<feature type="transmembrane region" description="Helical" evidence="6">
    <location>
        <begin position="421"/>
        <end position="447"/>
    </location>
</feature>
<dbReference type="OrthoDB" id="9811036at2"/>
<dbReference type="SUPFAM" id="SSF52833">
    <property type="entry name" value="Thioredoxin-like"/>
    <property type="match status" value="1"/>
</dbReference>
<dbReference type="GO" id="GO:0047134">
    <property type="term" value="F:protein-disulfide reductase [NAD(P)H] activity"/>
    <property type="evidence" value="ECO:0007669"/>
    <property type="project" value="UniProtKB-EC"/>
</dbReference>
<evidence type="ECO:0000313" key="11">
    <source>
        <dbReference type="Proteomes" id="UP000318878"/>
    </source>
</evidence>
<dbReference type="InterPro" id="IPR003834">
    <property type="entry name" value="Cyt_c_assmbl_TM_dom"/>
</dbReference>
<feature type="domain" description="Cytochrome C biogenesis protein transmembrane" evidence="8">
    <location>
        <begin position="424"/>
        <end position="646"/>
    </location>
</feature>
<feature type="transmembrane region" description="Helical" evidence="6">
    <location>
        <begin position="512"/>
        <end position="532"/>
    </location>
</feature>
<keyword evidence="4 6" id="KW-1133">Transmembrane helix</keyword>
<dbReference type="PANTHER" id="PTHR32234:SF3">
    <property type="entry name" value="SUPPRESSION OF COPPER SENSITIVITY PROTEIN"/>
    <property type="match status" value="1"/>
</dbReference>
<keyword evidence="7" id="KW-0732">Signal</keyword>
<dbReference type="RefSeq" id="WP_146435918.1">
    <property type="nucleotide sequence ID" value="NZ_SJPF01000006.1"/>
</dbReference>
<dbReference type="InterPro" id="IPR028250">
    <property type="entry name" value="DsbDN"/>
</dbReference>
<sequence precursor="true">MTSKLVSRLTIFAALLLLTTLVSLPLTSSVHAQGFDPFAGLDGLDGGMAGSDPNLSVTGKFFVDPSKKFGKLEVTASVDNGWYLYSITQKPGGPLPSKLTLTPNPAVTAIGTFSTDQKPKIVPPDAIMPVAQEKHYHSVTWTAPIALADGVDPSALTLELKYSGQTCSDAGTCVPQRATLEAKFAGEEKVNVPAGFGAAATPAPVAAMGSYKITGKPGNYETPAGHSIVSGYVAPKAVEPGDKVLVTLTVKVTDHYHVYAYDTEDPLIYKPTIMGLGKETPWKMTTPTTKNPVVVKELIPGESPLKYHEGDTIWTFEVLVPKDAAPGEHPIVGYLGYQTCTEATCDRPHGVKFEAVVNVGAATDVGTTELAFSETPYNSAADAAAGNEVVAVAETPQPTAPPSDGDGGRWQVVNSEKITSIYMAMFLALIGGGLLNFMPCVLPVVGLKIMAFAHQGGEHRARVLGLNVVYTLGLLSVFWALALLAIGAHVLGESAGGDATAQGWGSQFGNPWFSIPLLSLVFVMALSFLGVWELQIPGFVGGSTAGELTSREGYSGAFFKGIFTTLLATPCSGPFLGPVFGFTLASEPYVTFLVFTCIGLGMASPYLLIAAFPSMIRFLPKPGAWMETFKNLMGFVLLGTVVYMLTIVDKDYFLPTLALLVFLGVSCWILQLTPPASEFGTSMKYWGAAIAVAVVGAYGSFTLLVHGETEIAWQYVAESEYATIEDDLISLQQSGQTVMVDFTATWCPNCKYNFASAIDTEEVAAVVSANSIVPKIIDYTNEDPPLKALLNGLGYNSIPMFAVFPANRPGEVYVLSDVITKQDVIKVLQEAGPSSATAAASESSPTAKTAMAGH</sequence>
<evidence type="ECO:0000256" key="5">
    <source>
        <dbReference type="ARBA" id="ARBA00023136"/>
    </source>
</evidence>
<evidence type="ECO:0000256" key="3">
    <source>
        <dbReference type="ARBA" id="ARBA00022748"/>
    </source>
</evidence>
<dbReference type="GO" id="GO:0016020">
    <property type="term" value="C:membrane"/>
    <property type="evidence" value="ECO:0007669"/>
    <property type="project" value="UniProtKB-SubCell"/>
</dbReference>
<reference evidence="10 11" key="1">
    <citation type="submission" date="2019-02" db="EMBL/GenBank/DDBJ databases">
        <title>Deep-cultivation of Planctomycetes and their phenomic and genomic characterization uncovers novel biology.</title>
        <authorList>
            <person name="Wiegand S."/>
            <person name="Jogler M."/>
            <person name="Boedeker C."/>
            <person name="Pinto D."/>
            <person name="Vollmers J."/>
            <person name="Rivas-Marin E."/>
            <person name="Kohn T."/>
            <person name="Peeters S.H."/>
            <person name="Heuer A."/>
            <person name="Rast P."/>
            <person name="Oberbeckmann S."/>
            <person name="Bunk B."/>
            <person name="Jeske O."/>
            <person name="Meyerdierks A."/>
            <person name="Storesund J.E."/>
            <person name="Kallscheuer N."/>
            <person name="Luecker S."/>
            <person name="Lage O.M."/>
            <person name="Pohl T."/>
            <person name="Merkel B.J."/>
            <person name="Hornburger P."/>
            <person name="Mueller R.-W."/>
            <person name="Bruemmer F."/>
            <person name="Labrenz M."/>
            <person name="Spormann A.M."/>
            <person name="Op Den Camp H."/>
            <person name="Overmann J."/>
            <person name="Amann R."/>
            <person name="Jetten M.S.M."/>
            <person name="Mascher T."/>
            <person name="Medema M.H."/>
            <person name="Devos D.P."/>
            <person name="Kaster A.-K."/>
            <person name="Ovreas L."/>
            <person name="Rohde M."/>
            <person name="Galperin M.Y."/>
            <person name="Jogler C."/>
        </authorList>
    </citation>
    <scope>NUCLEOTIDE SEQUENCE [LARGE SCALE GENOMIC DNA]</scope>
    <source>
        <strain evidence="10 11">Enr8</strain>
    </source>
</reference>
<gene>
    <name evidence="10" type="primary">dsbD</name>
    <name evidence="10" type="ORF">Enr8_45060</name>
</gene>
<dbReference type="Pfam" id="PF02683">
    <property type="entry name" value="DsbD_TM"/>
    <property type="match status" value="1"/>
</dbReference>
<evidence type="ECO:0000256" key="2">
    <source>
        <dbReference type="ARBA" id="ARBA00022692"/>
    </source>
</evidence>
<name>A0A5C5UWA5_9BACT</name>
<dbReference type="InterPro" id="IPR036249">
    <property type="entry name" value="Thioredoxin-like_sf"/>
</dbReference>
<feature type="transmembrane region" description="Helical" evidence="6">
    <location>
        <begin position="468"/>
        <end position="492"/>
    </location>
</feature>
<dbReference type="GO" id="GO:0017004">
    <property type="term" value="P:cytochrome complex assembly"/>
    <property type="evidence" value="ECO:0007669"/>
    <property type="project" value="UniProtKB-KW"/>
</dbReference>